<dbReference type="GO" id="GO:0030245">
    <property type="term" value="P:cellulose catabolic process"/>
    <property type="evidence" value="ECO:0007669"/>
    <property type="project" value="UniProtKB-KW"/>
</dbReference>
<dbReference type="GO" id="GO:0008810">
    <property type="term" value="F:cellulase activity"/>
    <property type="evidence" value="ECO:0007669"/>
    <property type="project" value="UniProtKB-EC"/>
</dbReference>
<dbReference type="STRING" id="35722.A0A0B7NGV5"/>
<evidence type="ECO:0000256" key="9">
    <source>
        <dbReference type="RuleBase" id="RU361166"/>
    </source>
</evidence>
<dbReference type="InterPro" id="IPR033126">
    <property type="entry name" value="Glyco_hydro_9_Asp/Glu_AS"/>
</dbReference>
<dbReference type="AlphaFoldDB" id="A0A0B7NGV5"/>
<dbReference type="PROSITE" id="PS00698">
    <property type="entry name" value="GH9_3"/>
    <property type="match status" value="1"/>
</dbReference>
<evidence type="ECO:0000256" key="5">
    <source>
        <dbReference type="ARBA" id="ARBA00023277"/>
    </source>
</evidence>
<evidence type="ECO:0000256" key="1">
    <source>
        <dbReference type="ARBA" id="ARBA00000966"/>
    </source>
</evidence>
<name>A0A0B7NGV5_9FUNG</name>
<protein>
    <recommendedName>
        <fullName evidence="9">Endoglucanase</fullName>
        <ecNumber evidence="9">3.2.1.4</ecNumber>
    </recommendedName>
</protein>
<feature type="transmembrane region" description="Helical" evidence="11">
    <location>
        <begin position="541"/>
        <end position="566"/>
    </location>
</feature>
<dbReference type="EMBL" id="LN731032">
    <property type="protein sequence ID" value="CEP14151.1"/>
    <property type="molecule type" value="Genomic_DNA"/>
</dbReference>
<organism evidence="13 14">
    <name type="scientific">Parasitella parasitica</name>
    <dbReference type="NCBI Taxonomy" id="35722"/>
    <lineage>
        <taxon>Eukaryota</taxon>
        <taxon>Fungi</taxon>
        <taxon>Fungi incertae sedis</taxon>
        <taxon>Mucoromycota</taxon>
        <taxon>Mucoromycotina</taxon>
        <taxon>Mucoromycetes</taxon>
        <taxon>Mucorales</taxon>
        <taxon>Mucorineae</taxon>
        <taxon>Mucoraceae</taxon>
        <taxon>Parasitella</taxon>
    </lineage>
</organism>
<evidence type="ECO:0000256" key="2">
    <source>
        <dbReference type="ARBA" id="ARBA00007072"/>
    </source>
</evidence>
<feature type="active site" evidence="8">
    <location>
        <position position="493"/>
    </location>
</feature>
<accession>A0A0B7NGV5</accession>
<dbReference type="Proteomes" id="UP000054107">
    <property type="component" value="Unassembled WGS sequence"/>
</dbReference>
<dbReference type="InterPro" id="IPR001701">
    <property type="entry name" value="Glyco_hydro_9"/>
</dbReference>
<keyword evidence="7 8" id="KW-0624">Polysaccharide degradation</keyword>
<keyword evidence="14" id="KW-1185">Reference proteome</keyword>
<dbReference type="PANTHER" id="PTHR22298">
    <property type="entry name" value="ENDO-1,4-BETA-GLUCANASE"/>
    <property type="match status" value="1"/>
</dbReference>
<evidence type="ECO:0000256" key="7">
    <source>
        <dbReference type="ARBA" id="ARBA00023326"/>
    </source>
</evidence>
<dbReference type="SUPFAM" id="SSF48208">
    <property type="entry name" value="Six-hairpin glycosidases"/>
    <property type="match status" value="1"/>
</dbReference>
<feature type="region of interest" description="Disordered" evidence="10">
    <location>
        <begin position="409"/>
        <end position="441"/>
    </location>
</feature>
<keyword evidence="11" id="KW-1133">Transmembrane helix</keyword>
<keyword evidence="3 8" id="KW-0378">Hydrolase</keyword>
<dbReference type="OrthoDB" id="10257085at2759"/>
<evidence type="ECO:0000256" key="6">
    <source>
        <dbReference type="ARBA" id="ARBA00023295"/>
    </source>
</evidence>
<reference evidence="13 14" key="1">
    <citation type="submission" date="2014-09" db="EMBL/GenBank/DDBJ databases">
        <authorList>
            <person name="Ellenberger Sabrina"/>
        </authorList>
    </citation>
    <scope>NUCLEOTIDE SEQUENCE [LARGE SCALE GENOMIC DNA]</scope>
    <source>
        <strain evidence="13 14">CBS 412.66</strain>
    </source>
</reference>
<dbReference type="InterPro" id="IPR008928">
    <property type="entry name" value="6-hairpin_glycosidase_sf"/>
</dbReference>
<keyword evidence="5 8" id="KW-0119">Carbohydrate metabolism</keyword>
<dbReference type="InterPro" id="IPR012341">
    <property type="entry name" value="6hp_glycosidase-like_sf"/>
</dbReference>
<evidence type="ECO:0000256" key="3">
    <source>
        <dbReference type="ARBA" id="ARBA00022801"/>
    </source>
</evidence>
<evidence type="ECO:0000256" key="10">
    <source>
        <dbReference type="SAM" id="MobiDB-lite"/>
    </source>
</evidence>
<comment type="similarity">
    <text evidence="2 8 9">Belongs to the glycosyl hydrolase 9 (cellulase E) family.</text>
</comment>
<keyword evidence="4 9" id="KW-0136">Cellulose degradation</keyword>
<evidence type="ECO:0000256" key="11">
    <source>
        <dbReference type="SAM" id="Phobius"/>
    </source>
</evidence>
<feature type="domain" description="Glycoside hydrolase family 9" evidence="12">
    <location>
        <begin position="45"/>
        <end position="505"/>
    </location>
</feature>
<evidence type="ECO:0000313" key="14">
    <source>
        <dbReference type="Proteomes" id="UP000054107"/>
    </source>
</evidence>
<proteinExistence type="inferred from homology"/>
<dbReference type="EC" id="3.2.1.4" evidence="9"/>
<evidence type="ECO:0000256" key="4">
    <source>
        <dbReference type="ARBA" id="ARBA00023001"/>
    </source>
</evidence>
<feature type="active site" evidence="8">
    <location>
        <position position="484"/>
    </location>
</feature>
<gene>
    <name evidence="13" type="primary">PARPA_08314.1 scaffold 32756</name>
</gene>
<keyword evidence="11" id="KW-0472">Membrane</keyword>
<keyword evidence="11" id="KW-0812">Transmembrane</keyword>
<evidence type="ECO:0000256" key="8">
    <source>
        <dbReference type="PROSITE-ProRule" id="PRU10060"/>
    </source>
</evidence>
<comment type="catalytic activity">
    <reaction evidence="1 9">
        <text>Endohydrolysis of (1-&gt;4)-beta-D-glucosidic linkages in cellulose, lichenin and cereal beta-D-glucans.</text>
        <dbReference type="EC" id="3.2.1.4"/>
    </reaction>
</comment>
<dbReference type="Pfam" id="PF00759">
    <property type="entry name" value="Glyco_hydro_9"/>
    <property type="match status" value="1"/>
</dbReference>
<keyword evidence="6 8" id="KW-0326">Glycosidase</keyword>
<dbReference type="Gene3D" id="1.50.10.10">
    <property type="match status" value="1"/>
</dbReference>
<evidence type="ECO:0000259" key="12">
    <source>
        <dbReference type="Pfam" id="PF00759"/>
    </source>
</evidence>
<evidence type="ECO:0000313" key="13">
    <source>
        <dbReference type="EMBL" id="CEP14151.1"/>
    </source>
</evidence>
<sequence length="646" mass="71764">MKTKPLISAATAIIYQLTAIIHAAIVDKRSSTILSPTVQNPSPEYVRLLNHSILFFEAQRSGKLPDDNRVSWRHDSALSDGSDVDIDLSGGYYDAGDYLKFTFPLSYTTFMLCWGGTDYIQGYQLANQTQYLRSQVKWATDWLIKAHPSPSTLFVQVGDVEIDNDSFGSFNAIQIVISCAHLMLFTGPDSEIQDPRPSYQINETDFGTDAAAMAATAFASASIFFENLVDVTNENEDDRKYAEIMLKHATQLYSSARTILPYSRYHKSVPTMKHVYSSSGYVDDLLLAGIVLYKATKQRSYLDETIDMYRETKGLNNHTEPLDWDNKWGALYVLLAEVAPECHNQNEASITRAEAEAYLDGIVSGTSVNKTNGGLLFWDAYSTENSNSIAMSTSFLLLSYATKVLRPSAESSPNRDAELAKAQAYEGERSNSPKYPHSAPASGFTSLKEALKNPQDLSRSHTIYGGMYGYTLVGGPAKNDSFADVRLDWSQTEVALDYNAPYQNILAYQIMFHAEDPFYMTESDGSTPYVDESQASSKLPAWGFALAIVLPAMALLGVSIGAFILIRRRQRDRKIQEEVIYAIRSARNRYRPRGMAEEQARPIDQLSVMNDFSSKLPLNATVNNVDATNVPTEKLVDPSSSSNAIQ</sequence>